<feature type="compositionally biased region" description="Basic and acidic residues" evidence="2">
    <location>
        <begin position="113"/>
        <end position="129"/>
    </location>
</feature>
<organism evidence="3 4">
    <name type="scientific">Deinococcus aetherius</name>
    <dbReference type="NCBI Taxonomy" id="200252"/>
    <lineage>
        <taxon>Bacteria</taxon>
        <taxon>Thermotogati</taxon>
        <taxon>Deinococcota</taxon>
        <taxon>Deinococci</taxon>
        <taxon>Deinococcales</taxon>
        <taxon>Deinococcaceae</taxon>
        <taxon>Deinococcus</taxon>
    </lineage>
</organism>
<dbReference type="Pfam" id="PF01503">
    <property type="entry name" value="PRA-PH"/>
    <property type="match status" value="1"/>
</dbReference>
<evidence type="ECO:0000256" key="2">
    <source>
        <dbReference type="SAM" id="MobiDB-lite"/>
    </source>
</evidence>
<keyword evidence="4" id="KW-1185">Reference proteome</keyword>
<evidence type="ECO:0000256" key="1">
    <source>
        <dbReference type="SAM" id="Coils"/>
    </source>
</evidence>
<protein>
    <recommendedName>
        <fullName evidence="5">HAD superfamily Cof-like phosphohydrolase</fullName>
    </recommendedName>
</protein>
<dbReference type="Proteomes" id="UP001064971">
    <property type="component" value="Chromosome"/>
</dbReference>
<dbReference type="RefSeq" id="WP_264776369.1">
    <property type="nucleotide sequence ID" value="NZ_AP026560.1"/>
</dbReference>
<sequence>MTPTSNAARLREFHRALGFVSPERPSVPNADLLALRRTLIREEVAEVEEEFRVLEARLREGETVPPADLAPLAHELADLLYVTYGALDALGIDADPVFAEVHRANLSKAGGPRRADGKQLKPEGWRPADVRGVLEGQEVGSGEWSVGKTPDHSPLPTDH</sequence>
<feature type="region of interest" description="Disordered" evidence="2">
    <location>
        <begin position="108"/>
        <end position="159"/>
    </location>
</feature>
<dbReference type="Gene3D" id="1.10.3420.10">
    <property type="entry name" value="putative ntp pyrophosphohydrolase like domain"/>
    <property type="match status" value="1"/>
</dbReference>
<dbReference type="InterPro" id="IPR023292">
    <property type="entry name" value="NTP_PyroPHydrolase-like_dom_sf"/>
</dbReference>
<gene>
    <name evidence="3" type="ORF">DAETH_04960</name>
</gene>
<evidence type="ECO:0000313" key="4">
    <source>
        <dbReference type="Proteomes" id="UP001064971"/>
    </source>
</evidence>
<accession>A0ABM8A9Z3</accession>
<keyword evidence="1" id="KW-0175">Coiled coil</keyword>
<evidence type="ECO:0008006" key="5">
    <source>
        <dbReference type="Google" id="ProtNLM"/>
    </source>
</evidence>
<dbReference type="EMBL" id="AP026560">
    <property type="protein sequence ID" value="BDP40527.1"/>
    <property type="molecule type" value="Genomic_DNA"/>
</dbReference>
<dbReference type="InterPro" id="IPR021130">
    <property type="entry name" value="PRib-ATP_PPHydrolase-like"/>
</dbReference>
<feature type="coiled-coil region" evidence="1">
    <location>
        <begin position="37"/>
        <end position="64"/>
    </location>
</feature>
<dbReference type="SUPFAM" id="SSF101386">
    <property type="entry name" value="all-alpha NTP pyrophosphatases"/>
    <property type="match status" value="1"/>
</dbReference>
<reference evidence="3" key="1">
    <citation type="submission" date="2022-07" db="EMBL/GenBank/DDBJ databases">
        <title>Complete Genome Sequence of the Radioresistant Bacterium Deinococcus aetherius ST0316, Isolated from the Air Dust collected in Lower Stratosphere above Japan.</title>
        <authorList>
            <person name="Satoh K."/>
            <person name="Hagiwara K."/>
            <person name="Katsumata K."/>
            <person name="Kubo A."/>
            <person name="Yokobori S."/>
            <person name="Yamagishi A."/>
            <person name="Oono Y."/>
            <person name="Narumi I."/>
        </authorList>
    </citation>
    <scope>NUCLEOTIDE SEQUENCE</scope>
    <source>
        <strain evidence="3">ST0316</strain>
    </source>
</reference>
<name>A0ABM8A9Z3_9DEIO</name>
<evidence type="ECO:0000313" key="3">
    <source>
        <dbReference type="EMBL" id="BDP40527.1"/>
    </source>
</evidence>
<proteinExistence type="predicted"/>